<evidence type="ECO:0000313" key="1">
    <source>
        <dbReference type="EMBL" id="MFD2035721.1"/>
    </source>
</evidence>
<accession>A0ABW4VNJ8</accession>
<comment type="caution">
    <text evidence="1">The sequence shown here is derived from an EMBL/GenBank/DDBJ whole genome shotgun (WGS) entry which is preliminary data.</text>
</comment>
<dbReference type="RefSeq" id="WP_376886654.1">
    <property type="nucleotide sequence ID" value="NZ_JBHUHR010000038.1"/>
</dbReference>
<evidence type="ECO:0000313" key="2">
    <source>
        <dbReference type="Proteomes" id="UP001597361"/>
    </source>
</evidence>
<proteinExistence type="predicted"/>
<protein>
    <submittedName>
        <fullName evidence="1">Uncharacterized protein</fullName>
    </submittedName>
</protein>
<dbReference type="Proteomes" id="UP001597361">
    <property type="component" value="Unassembled WGS sequence"/>
</dbReference>
<keyword evidence="2" id="KW-1185">Reference proteome</keyword>
<dbReference type="EMBL" id="JBHUHR010000038">
    <property type="protein sequence ID" value="MFD2035721.1"/>
    <property type="molecule type" value="Genomic_DNA"/>
</dbReference>
<name>A0ABW4VNJ8_9BACT</name>
<gene>
    <name evidence="1" type="ORF">ACFSKL_13035</name>
</gene>
<organism evidence="1 2">
    <name type="scientific">Belliella marina</name>
    <dbReference type="NCBI Taxonomy" id="1644146"/>
    <lineage>
        <taxon>Bacteria</taxon>
        <taxon>Pseudomonadati</taxon>
        <taxon>Bacteroidota</taxon>
        <taxon>Cytophagia</taxon>
        <taxon>Cytophagales</taxon>
        <taxon>Cyclobacteriaceae</taxon>
        <taxon>Belliella</taxon>
    </lineage>
</organism>
<reference evidence="2" key="1">
    <citation type="journal article" date="2019" name="Int. J. Syst. Evol. Microbiol.">
        <title>The Global Catalogue of Microorganisms (GCM) 10K type strain sequencing project: providing services to taxonomists for standard genome sequencing and annotation.</title>
        <authorList>
            <consortium name="The Broad Institute Genomics Platform"/>
            <consortium name="The Broad Institute Genome Sequencing Center for Infectious Disease"/>
            <person name="Wu L."/>
            <person name="Ma J."/>
        </authorList>
    </citation>
    <scope>NUCLEOTIDE SEQUENCE [LARGE SCALE GENOMIC DNA]</scope>
    <source>
        <strain evidence="2">CGMCC 1.15180</strain>
    </source>
</reference>
<sequence length="34" mass="3828">MDEIDIVAINEIEKTVTFAEVKLNKGFLENSFGI</sequence>